<sequence>MSSRLVVISNRLADLNKPAAGGLAIALGGVLRSGGGVWLGWSGNIVPYQDENSVACTTVGNVDFLSIDLDEGEHQGYYKNYANGTLWPLLHQRVDIAVFDSSSEKIYRSVNKRFAHALLSVLREDDVIWIHDYHLIPLAEELRAAGVMNRIGFFLHTPLPPPATLSVLPNHEWLLSSLFACDLVGFQSNEDRVNFLSYVQIYFGDEAVDGSTVTRRRRTIVGSFPIGIDVDSFQAVAQSPAAQAMCAGMREEYSKRKLLIGVDRLDYSKGIPQRIRSFGAFLHSFREFRRSATLIQIASPSRDDINAYAEIQRELESLCGSINGDFGELDWMPIRYIHKTLNQDELAGLYQAAKVALVTPLRDGMNLVAKEFIAAQNPYKPGVLVLSKFAGAAEQMREALIVNPYDTESTVHAIHRALVMPLHERQERHRALLATIKRYDLHWWCKGFLHALTRPESKHDYSIKSILKKVLNRIDADSNRIR</sequence>
<evidence type="ECO:0000313" key="2">
    <source>
        <dbReference type="EMBL" id="AVP58207.1"/>
    </source>
</evidence>
<dbReference type="PANTHER" id="PTHR10788">
    <property type="entry name" value="TREHALOSE-6-PHOSPHATE SYNTHASE"/>
    <property type="match status" value="1"/>
</dbReference>
<dbReference type="OrthoDB" id="9815690at2"/>
<name>A0A2P1NMG5_9BURK</name>
<gene>
    <name evidence="2" type="ORF">C7H73_11410</name>
</gene>
<dbReference type="InterPro" id="IPR001830">
    <property type="entry name" value="Glyco_trans_20"/>
</dbReference>
<dbReference type="GO" id="GO:0003825">
    <property type="term" value="F:alpha,alpha-trehalose-phosphate synthase (UDP-forming) activity"/>
    <property type="evidence" value="ECO:0007669"/>
    <property type="project" value="TreeGrafter"/>
</dbReference>
<dbReference type="KEGG" id="melm:C7H73_11410"/>
<dbReference type="EMBL" id="CP027792">
    <property type="protein sequence ID" value="AVP58207.1"/>
    <property type="molecule type" value="Genomic_DNA"/>
</dbReference>
<proteinExistence type="inferred from homology"/>
<dbReference type="PANTHER" id="PTHR10788:SF106">
    <property type="entry name" value="BCDNA.GH08860"/>
    <property type="match status" value="1"/>
</dbReference>
<reference evidence="3" key="1">
    <citation type="submission" date="2018-03" db="EMBL/GenBank/DDBJ databases">
        <title>Genome sequencing of Melaminivora sp. strain SC2-7.</title>
        <authorList>
            <person name="Kim S.-J."/>
            <person name="Heo J."/>
            <person name="Ahn J.-H."/>
            <person name="Kwon S.-W."/>
        </authorList>
    </citation>
    <scope>NUCLEOTIDE SEQUENCE [LARGE SCALE GENOMIC DNA]</scope>
    <source>
        <strain evidence="3">SC2-7</strain>
    </source>
</reference>
<comment type="similarity">
    <text evidence="1">Belongs to the glycosyltransferase 20 family.</text>
</comment>
<evidence type="ECO:0000313" key="3">
    <source>
        <dbReference type="Proteomes" id="UP000241829"/>
    </source>
</evidence>
<evidence type="ECO:0000256" key="1">
    <source>
        <dbReference type="ARBA" id="ARBA00008799"/>
    </source>
</evidence>
<dbReference type="SUPFAM" id="SSF53756">
    <property type="entry name" value="UDP-Glycosyltransferase/glycogen phosphorylase"/>
    <property type="match status" value="1"/>
</dbReference>
<organism evidence="2 3">
    <name type="scientific">Pulveribacter suum</name>
    <dbReference type="NCBI Taxonomy" id="2116657"/>
    <lineage>
        <taxon>Bacteria</taxon>
        <taxon>Pseudomonadati</taxon>
        <taxon>Pseudomonadota</taxon>
        <taxon>Betaproteobacteria</taxon>
        <taxon>Burkholderiales</taxon>
        <taxon>Comamonadaceae</taxon>
        <taxon>Pulveribacter</taxon>
    </lineage>
</organism>
<accession>A0A2P1NMG5</accession>
<dbReference type="Gene3D" id="3.40.50.2000">
    <property type="entry name" value="Glycogen Phosphorylase B"/>
    <property type="match status" value="2"/>
</dbReference>
<protein>
    <submittedName>
        <fullName evidence="2">Alpha,alpha-trehalose-phosphate synthase</fullName>
    </submittedName>
</protein>
<dbReference type="Pfam" id="PF00982">
    <property type="entry name" value="Glyco_transf_20"/>
    <property type="match status" value="1"/>
</dbReference>
<dbReference type="Proteomes" id="UP000241829">
    <property type="component" value="Chromosome"/>
</dbReference>
<dbReference type="CDD" id="cd03788">
    <property type="entry name" value="GT20_TPS"/>
    <property type="match status" value="1"/>
</dbReference>
<keyword evidence="3" id="KW-1185">Reference proteome</keyword>
<dbReference type="AlphaFoldDB" id="A0A2P1NMG5"/>
<dbReference type="GO" id="GO:0005992">
    <property type="term" value="P:trehalose biosynthetic process"/>
    <property type="evidence" value="ECO:0007669"/>
    <property type="project" value="InterPro"/>
</dbReference>